<dbReference type="AlphaFoldDB" id="A0A8T0D5V9"/>
<dbReference type="Gene3D" id="1.10.10.60">
    <property type="entry name" value="Homeodomain-like"/>
    <property type="match status" value="1"/>
</dbReference>
<dbReference type="PROSITE" id="PS50090">
    <property type="entry name" value="MYB_LIKE"/>
    <property type="match status" value="1"/>
</dbReference>
<dbReference type="CDD" id="cd11660">
    <property type="entry name" value="SANT_TRF"/>
    <property type="match status" value="1"/>
</dbReference>
<dbReference type="Proteomes" id="UP000699462">
    <property type="component" value="Unassembled WGS sequence"/>
</dbReference>
<comment type="caution">
    <text evidence="2">The sequence shown here is derived from an EMBL/GenBank/DDBJ whole genome shotgun (WGS) entry which is preliminary data.</text>
</comment>
<accession>A0A8T0D5V9</accession>
<dbReference type="InterPro" id="IPR009057">
    <property type="entry name" value="Homeodomain-like_sf"/>
</dbReference>
<reference evidence="2 3" key="1">
    <citation type="submission" date="2019-07" db="EMBL/GenBank/DDBJ databases">
        <title>Annotation for the trematode Paragonimus westermani.</title>
        <authorList>
            <person name="Choi Y.-J."/>
        </authorList>
    </citation>
    <scope>NUCLEOTIDE SEQUENCE [LARGE SCALE GENOMIC DNA]</scope>
    <source>
        <strain evidence="2">180907_Pwestermani</strain>
    </source>
</reference>
<gene>
    <name evidence="2" type="ORF">P879_08438</name>
</gene>
<dbReference type="SUPFAM" id="SSF46689">
    <property type="entry name" value="Homeodomain-like"/>
    <property type="match status" value="1"/>
</dbReference>
<proteinExistence type="predicted"/>
<name>A0A8T0D5V9_9TREM</name>
<evidence type="ECO:0000259" key="1">
    <source>
        <dbReference type="PROSITE" id="PS50090"/>
    </source>
</evidence>
<evidence type="ECO:0000313" key="2">
    <source>
        <dbReference type="EMBL" id="KAF8562806.1"/>
    </source>
</evidence>
<dbReference type="OrthoDB" id="608866at2759"/>
<dbReference type="InterPro" id="IPR001005">
    <property type="entry name" value="SANT/Myb"/>
</dbReference>
<feature type="domain" description="Myb-like" evidence="1">
    <location>
        <begin position="237"/>
        <end position="292"/>
    </location>
</feature>
<organism evidence="2 3">
    <name type="scientific">Paragonimus westermani</name>
    <dbReference type="NCBI Taxonomy" id="34504"/>
    <lineage>
        <taxon>Eukaryota</taxon>
        <taxon>Metazoa</taxon>
        <taxon>Spiralia</taxon>
        <taxon>Lophotrochozoa</taxon>
        <taxon>Platyhelminthes</taxon>
        <taxon>Trematoda</taxon>
        <taxon>Digenea</taxon>
        <taxon>Plagiorchiida</taxon>
        <taxon>Troglotremata</taxon>
        <taxon>Troglotrematidae</taxon>
        <taxon>Paragonimus</taxon>
    </lineage>
</organism>
<protein>
    <submittedName>
        <fullName evidence="2">Paramyosin</fullName>
    </submittedName>
</protein>
<keyword evidence="3" id="KW-1185">Reference proteome</keyword>
<dbReference type="EMBL" id="JTDF01016912">
    <property type="protein sequence ID" value="KAF8562806.1"/>
    <property type="molecule type" value="Genomic_DNA"/>
</dbReference>
<sequence length="336" mass="38060">MRNNKRSAIEEMPREILGRVSFQDINRSVHDELANMNLQSTNPSETVVHNPPCACWERAFQLSDIMKLVQAVLDDFRSGNSCSTDQPSLTSKEHSVIGELKAQLTCIQSLYFLWTLCNQIPSLTPEENIISHASTSLESLNVSSNDLSVKSISLPANPLDTPELSDRPLFKRLRKSRNNSTIATELAKSDVPQRSSRRQLATKALFTQFIGPTSTPPPSPAQTHPPRLLIHLHDAEERGQTRLPWSVEESVALWYGVHYYPGTASWSSIWRQSFRRSGRTQVNLKDRWRVIQRNVVVRNAICQAFVSWKLELLNRPERSASDTNLPIPVIVRSMVK</sequence>
<evidence type="ECO:0000313" key="3">
    <source>
        <dbReference type="Proteomes" id="UP000699462"/>
    </source>
</evidence>